<dbReference type="GO" id="GO:0005789">
    <property type="term" value="C:endoplasmic reticulum membrane"/>
    <property type="evidence" value="ECO:0007669"/>
    <property type="project" value="UniProtKB-SubCell"/>
</dbReference>
<organism evidence="13 14">
    <name type="scientific">Canariomyces notabilis</name>
    <dbReference type="NCBI Taxonomy" id="2074819"/>
    <lineage>
        <taxon>Eukaryota</taxon>
        <taxon>Fungi</taxon>
        <taxon>Dikarya</taxon>
        <taxon>Ascomycota</taxon>
        <taxon>Pezizomycotina</taxon>
        <taxon>Sordariomycetes</taxon>
        <taxon>Sordariomycetidae</taxon>
        <taxon>Sordariales</taxon>
        <taxon>Chaetomiaceae</taxon>
        <taxon>Canariomyces</taxon>
    </lineage>
</organism>
<evidence type="ECO:0000256" key="5">
    <source>
        <dbReference type="ARBA" id="ARBA00022741"/>
    </source>
</evidence>
<evidence type="ECO:0000256" key="8">
    <source>
        <dbReference type="ARBA" id="ARBA00023134"/>
    </source>
</evidence>
<evidence type="ECO:0000256" key="2">
    <source>
        <dbReference type="ARBA" id="ARBA00005619"/>
    </source>
</evidence>
<evidence type="ECO:0000256" key="4">
    <source>
        <dbReference type="ARBA" id="ARBA00022692"/>
    </source>
</evidence>
<feature type="compositionally biased region" description="Low complexity" evidence="11">
    <location>
        <begin position="164"/>
        <end position="182"/>
    </location>
</feature>
<evidence type="ECO:0000256" key="3">
    <source>
        <dbReference type="ARBA" id="ARBA00020256"/>
    </source>
</evidence>
<evidence type="ECO:0000256" key="12">
    <source>
        <dbReference type="SAM" id="Phobius"/>
    </source>
</evidence>
<dbReference type="RefSeq" id="XP_064665666.1">
    <property type="nucleotide sequence ID" value="XM_064816213.1"/>
</dbReference>
<keyword evidence="8" id="KW-0342">GTP-binding</keyword>
<dbReference type="GO" id="GO:0005525">
    <property type="term" value="F:GTP binding"/>
    <property type="evidence" value="ECO:0007669"/>
    <property type="project" value="UniProtKB-KW"/>
</dbReference>
<feature type="region of interest" description="Disordered" evidence="11">
    <location>
        <begin position="164"/>
        <end position="184"/>
    </location>
</feature>
<keyword evidence="7 12" id="KW-1133">Transmembrane helix</keyword>
<evidence type="ECO:0000256" key="10">
    <source>
        <dbReference type="ARBA" id="ARBA00023170"/>
    </source>
</evidence>
<reference evidence="13" key="2">
    <citation type="submission" date="2023-05" db="EMBL/GenBank/DDBJ databases">
        <authorList>
            <consortium name="Lawrence Berkeley National Laboratory"/>
            <person name="Steindorff A."/>
            <person name="Hensen N."/>
            <person name="Bonometti L."/>
            <person name="Westerberg I."/>
            <person name="Brannstrom I.O."/>
            <person name="Guillou S."/>
            <person name="Cros-Aarteil S."/>
            <person name="Calhoun S."/>
            <person name="Haridas S."/>
            <person name="Kuo A."/>
            <person name="Mondo S."/>
            <person name="Pangilinan J."/>
            <person name="Riley R."/>
            <person name="Labutti K."/>
            <person name="Andreopoulos B."/>
            <person name="Lipzen A."/>
            <person name="Chen C."/>
            <person name="Yanf M."/>
            <person name="Daum C."/>
            <person name="Ng V."/>
            <person name="Clum A."/>
            <person name="Ohm R."/>
            <person name="Martin F."/>
            <person name="Silar P."/>
            <person name="Natvig D."/>
            <person name="Lalanne C."/>
            <person name="Gautier V."/>
            <person name="Ament-Velasquez S.L."/>
            <person name="Kruys A."/>
            <person name="Hutchinson M.I."/>
            <person name="Powell A.J."/>
            <person name="Barry K."/>
            <person name="Miller A.N."/>
            <person name="Grigoriev I.V."/>
            <person name="Debuchy R."/>
            <person name="Gladieux P."/>
            <person name="Thoren M.H."/>
            <person name="Johannesson H."/>
        </authorList>
    </citation>
    <scope>NUCLEOTIDE SEQUENCE</scope>
    <source>
        <strain evidence="13">CBS 508.74</strain>
    </source>
</reference>
<keyword evidence="14" id="KW-1185">Reference proteome</keyword>
<feature type="transmembrane region" description="Helical" evidence="12">
    <location>
        <begin position="20"/>
        <end position="40"/>
    </location>
</feature>
<name>A0AAN6QEE5_9PEZI</name>
<evidence type="ECO:0000256" key="6">
    <source>
        <dbReference type="ARBA" id="ARBA00022824"/>
    </source>
</evidence>
<dbReference type="SUPFAM" id="SSF52540">
    <property type="entry name" value="P-loop containing nucleoside triphosphate hydrolases"/>
    <property type="match status" value="1"/>
</dbReference>
<evidence type="ECO:0000256" key="1">
    <source>
        <dbReference type="ARBA" id="ARBA00004389"/>
    </source>
</evidence>
<sequence length="348" mass="36910">MTVMVTLKYAFEASLTPSPTVITIGLAIVLLFPVLLHFIFSATTPYTTLPSVLLLGPSGAGKTALVTLFERGPLYHRQQQQSTSTPETLAVSSPVAKTHTSQVPFSVELAVATDTPNPSYRDDLDARGATAKKFLLVDTPGHAKLRSNVLAPLSDLAPTLSIPSTLSSASTSTSTATTSRSSDTGAQKSKLKAIIFMVDAAALADSSSGDALAPTAEYLYEVLLALQRRFHKRVGSRAPRSIPVLVAANKLDLFTALPAALVKSNLEAEISRIRKARSKGLLDSGVGTDEAGVVGGDEADDWLGAYGGDKFSFKEMMEFDVEVEVIGGNVVGEGPGADMWWKWIGERI</sequence>
<comment type="caution">
    <text evidence="13">The sequence shown here is derived from an EMBL/GenBank/DDBJ whole genome shotgun (WGS) entry which is preliminary data.</text>
</comment>
<proteinExistence type="inferred from homology"/>
<comment type="subcellular location">
    <subcellularLocation>
        <location evidence="1">Endoplasmic reticulum membrane</location>
        <topology evidence="1">Single-pass membrane protein</topology>
    </subcellularLocation>
</comment>
<keyword evidence="6" id="KW-0256">Endoplasmic reticulum</keyword>
<evidence type="ECO:0000256" key="9">
    <source>
        <dbReference type="ARBA" id="ARBA00023136"/>
    </source>
</evidence>
<evidence type="ECO:0000313" key="14">
    <source>
        <dbReference type="Proteomes" id="UP001302812"/>
    </source>
</evidence>
<evidence type="ECO:0000256" key="7">
    <source>
        <dbReference type="ARBA" id="ARBA00022989"/>
    </source>
</evidence>
<dbReference type="EMBL" id="MU853366">
    <property type="protein sequence ID" value="KAK4108096.1"/>
    <property type="molecule type" value="Genomic_DNA"/>
</dbReference>
<dbReference type="AlphaFoldDB" id="A0AAN6QEE5"/>
<dbReference type="Pfam" id="PF09439">
    <property type="entry name" value="SRPRB"/>
    <property type="match status" value="1"/>
</dbReference>
<comment type="similarity">
    <text evidence="2">Belongs to the SRP receptor beta subunit family.</text>
</comment>
<gene>
    <name evidence="13" type="ORF">N656DRAFT_784636</name>
</gene>
<keyword evidence="4 12" id="KW-0812">Transmembrane</keyword>
<accession>A0AAN6QEE5</accession>
<dbReference type="GeneID" id="89940338"/>
<dbReference type="InterPro" id="IPR019009">
    <property type="entry name" value="SRP_receptor_beta_su"/>
</dbReference>
<dbReference type="Proteomes" id="UP001302812">
    <property type="component" value="Unassembled WGS sequence"/>
</dbReference>
<evidence type="ECO:0000256" key="11">
    <source>
        <dbReference type="SAM" id="MobiDB-lite"/>
    </source>
</evidence>
<keyword evidence="10" id="KW-0675">Receptor</keyword>
<dbReference type="Gene3D" id="3.40.50.300">
    <property type="entry name" value="P-loop containing nucleotide triphosphate hydrolases"/>
    <property type="match status" value="1"/>
</dbReference>
<protein>
    <recommendedName>
        <fullName evidence="3">Signal recognition particle receptor subunit beta</fullName>
    </recommendedName>
</protein>
<keyword evidence="5" id="KW-0547">Nucleotide-binding</keyword>
<dbReference type="InterPro" id="IPR027417">
    <property type="entry name" value="P-loop_NTPase"/>
</dbReference>
<evidence type="ECO:0000313" key="13">
    <source>
        <dbReference type="EMBL" id="KAK4108096.1"/>
    </source>
</evidence>
<reference evidence="13" key="1">
    <citation type="journal article" date="2023" name="Mol. Phylogenet. Evol.">
        <title>Genome-scale phylogeny and comparative genomics of the fungal order Sordariales.</title>
        <authorList>
            <person name="Hensen N."/>
            <person name="Bonometti L."/>
            <person name="Westerberg I."/>
            <person name="Brannstrom I.O."/>
            <person name="Guillou S."/>
            <person name="Cros-Aarteil S."/>
            <person name="Calhoun S."/>
            <person name="Haridas S."/>
            <person name="Kuo A."/>
            <person name="Mondo S."/>
            <person name="Pangilinan J."/>
            <person name="Riley R."/>
            <person name="LaButti K."/>
            <person name="Andreopoulos B."/>
            <person name="Lipzen A."/>
            <person name="Chen C."/>
            <person name="Yan M."/>
            <person name="Daum C."/>
            <person name="Ng V."/>
            <person name="Clum A."/>
            <person name="Steindorff A."/>
            <person name="Ohm R.A."/>
            <person name="Martin F."/>
            <person name="Silar P."/>
            <person name="Natvig D.O."/>
            <person name="Lalanne C."/>
            <person name="Gautier V."/>
            <person name="Ament-Velasquez S.L."/>
            <person name="Kruys A."/>
            <person name="Hutchinson M.I."/>
            <person name="Powell A.J."/>
            <person name="Barry K."/>
            <person name="Miller A.N."/>
            <person name="Grigoriev I.V."/>
            <person name="Debuchy R."/>
            <person name="Gladieux P."/>
            <person name="Hiltunen Thoren M."/>
            <person name="Johannesson H."/>
        </authorList>
    </citation>
    <scope>NUCLEOTIDE SEQUENCE</scope>
    <source>
        <strain evidence="13">CBS 508.74</strain>
    </source>
</reference>
<keyword evidence="9 12" id="KW-0472">Membrane</keyword>